<evidence type="ECO:0000313" key="2">
    <source>
        <dbReference type="Proteomes" id="UP000564644"/>
    </source>
</evidence>
<sequence length="241" mass="27619">MGKWELHRFYSKDGVIRRHMPPTAVYGRESLRSYLNQYGSVYIKPNYEHQGAGIVKAWKTDSGRYTYVKVRGRAAPALPSADALHRKLNLRNRPIHIVQKAIPLARAGGRPFDIRVMMMRHRGRWTYVGMLAKVAGAGSVITNVRRGKGHVLTVSEALRQAGQEGAAGKTEKLKELSYRICGRFDRYKYSRQIGIDYGIDRSGHLWLIEVNFDYPSHSLFAKLQDRSVYRRIKSIASSWRK</sequence>
<organism evidence="1 2">
    <name type="scientific">Cohnella zeiphila</name>
    <dbReference type="NCBI Taxonomy" id="2761120"/>
    <lineage>
        <taxon>Bacteria</taxon>
        <taxon>Bacillati</taxon>
        <taxon>Bacillota</taxon>
        <taxon>Bacilli</taxon>
        <taxon>Bacillales</taxon>
        <taxon>Paenibacillaceae</taxon>
        <taxon>Cohnella</taxon>
    </lineage>
</organism>
<gene>
    <name evidence="1" type="ORF">H7C18_00905</name>
</gene>
<reference evidence="1 2" key="1">
    <citation type="submission" date="2020-08" db="EMBL/GenBank/DDBJ databases">
        <title>Cohnella phylogeny.</title>
        <authorList>
            <person name="Dunlap C."/>
        </authorList>
    </citation>
    <scope>NUCLEOTIDE SEQUENCE [LARGE SCALE GENOMIC DNA]</scope>
    <source>
        <strain evidence="1 2">CBP 2801</strain>
    </source>
</reference>
<dbReference type="RefSeq" id="WP_185127120.1">
    <property type="nucleotide sequence ID" value="NZ_JACJVO010000001.1"/>
</dbReference>
<name>A0A7X0SGC1_9BACL</name>
<dbReference type="InterPro" id="IPR026838">
    <property type="entry name" value="YheC/D"/>
</dbReference>
<dbReference type="Pfam" id="PF14398">
    <property type="entry name" value="ATPgrasp_YheCD"/>
    <property type="match status" value="1"/>
</dbReference>
<dbReference type="Proteomes" id="UP000564644">
    <property type="component" value="Unassembled WGS sequence"/>
</dbReference>
<dbReference type="EMBL" id="JACJVO010000001">
    <property type="protein sequence ID" value="MBB6729454.1"/>
    <property type="molecule type" value="Genomic_DNA"/>
</dbReference>
<dbReference type="SUPFAM" id="SSF56059">
    <property type="entry name" value="Glutathione synthetase ATP-binding domain-like"/>
    <property type="match status" value="1"/>
</dbReference>
<protein>
    <submittedName>
        <fullName evidence="1">YheC/YheD family protein</fullName>
    </submittedName>
</protein>
<evidence type="ECO:0000313" key="1">
    <source>
        <dbReference type="EMBL" id="MBB6729454.1"/>
    </source>
</evidence>
<proteinExistence type="predicted"/>
<keyword evidence="2" id="KW-1185">Reference proteome</keyword>
<dbReference type="AlphaFoldDB" id="A0A7X0SGC1"/>
<comment type="caution">
    <text evidence="1">The sequence shown here is derived from an EMBL/GenBank/DDBJ whole genome shotgun (WGS) entry which is preliminary data.</text>
</comment>
<accession>A0A7X0SGC1</accession>